<keyword evidence="2" id="KW-0863">Zinc-finger</keyword>
<evidence type="ECO:0000256" key="3">
    <source>
        <dbReference type="ARBA" id="ARBA00022833"/>
    </source>
</evidence>
<dbReference type="PROSITE" id="PS01359">
    <property type="entry name" value="ZF_PHD_1"/>
    <property type="match status" value="1"/>
</dbReference>
<dbReference type="Pfam" id="PF00628">
    <property type="entry name" value="PHD"/>
    <property type="match status" value="1"/>
</dbReference>
<reference evidence="6" key="2">
    <citation type="journal article" date="2017" name="Nat. Plants">
        <title>The Aegilops tauschii genome reveals multiple impacts of transposons.</title>
        <authorList>
            <person name="Zhao G."/>
            <person name="Zou C."/>
            <person name="Li K."/>
            <person name="Wang K."/>
            <person name="Li T."/>
            <person name="Gao L."/>
            <person name="Zhang X."/>
            <person name="Wang H."/>
            <person name="Yang Z."/>
            <person name="Liu X."/>
            <person name="Jiang W."/>
            <person name="Mao L."/>
            <person name="Kong X."/>
            <person name="Jiao Y."/>
            <person name="Jia J."/>
        </authorList>
    </citation>
    <scope>NUCLEOTIDE SEQUENCE [LARGE SCALE GENOMIC DNA]</scope>
    <source>
        <strain evidence="6">cv. AL8/78</strain>
    </source>
</reference>
<name>A0A453GYN0_AEGTS</name>
<evidence type="ECO:0000313" key="5">
    <source>
        <dbReference type="EnsemblPlants" id="AET3Gv21258900.8"/>
    </source>
</evidence>
<reference evidence="6" key="1">
    <citation type="journal article" date="2014" name="Science">
        <title>Ancient hybridizations among the ancestral genomes of bread wheat.</title>
        <authorList>
            <consortium name="International Wheat Genome Sequencing Consortium,"/>
            <person name="Marcussen T."/>
            <person name="Sandve S.R."/>
            <person name="Heier L."/>
            <person name="Spannagl M."/>
            <person name="Pfeifer M."/>
            <person name="Jakobsen K.S."/>
            <person name="Wulff B.B."/>
            <person name="Steuernagel B."/>
            <person name="Mayer K.F."/>
            <person name="Olsen O.A."/>
        </authorList>
    </citation>
    <scope>NUCLEOTIDE SEQUENCE [LARGE SCALE GENOMIC DNA]</scope>
    <source>
        <strain evidence="6">cv. AL8/78</strain>
    </source>
</reference>
<dbReference type="InterPro" id="IPR013083">
    <property type="entry name" value="Znf_RING/FYVE/PHD"/>
</dbReference>
<keyword evidence="3" id="KW-0862">Zinc</keyword>
<dbReference type="InterPro" id="IPR019786">
    <property type="entry name" value="Zinc_finger_PHD-type_CS"/>
</dbReference>
<dbReference type="InterPro" id="IPR019787">
    <property type="entry name" value="Znf_PHD-finger"/>
</dbReference>
<keyword evidence="6" id="KW-1185">Reference proteome</keyword>
<evidence type="ECO:0000259" key="4">
    <source>
        <dbReference type="SMART" id="SM00249"/>
    </source>
</evidence>
<evidence type="ECO:0000256" key="2">
    <source>
        <dbReference type="ARBA" id="ARBA00022771"/>
    </source>
</evidence>
<evidence type="ECO:0000256" key="1">
    <source>
        <dbReference type="ARBA" id="ARBA00022723"/>
    </source>
</evidence>
<feature type="domain" description="Zinc finger PHD-type" evidence="4">
    <location>
        <begin position="122"/>
        <end position="173"/>
    </location>
</feature>
<dbReference type="Gene3D" id="3.30.40.10">
    <property type="entry name" value="Zinc/RING finger domain, C3HC4 (zinc finger)"/>
    <property type="match status" value="1"/>
</dbReference>
<protein>
    <recommendedName>
        <fullName evidence="4">Zinc finger PHD-type domain-containing protein</fullName>
    </recommendedName>
</protein>
<dbReference type="Gramene" id="AET3Gv21258900.8">
    <property type="protein sequence ID" value="AET3Gv21258900.8"/>
    <property type="gene ID" value="AET3Gv21258900"/>
</dbReference>
<reference evidence="5" key="3">
    <citation type="journal article" date="2017" name="Nature">
        <title>Genome sequence of the progenitor of the wheat D genome Aegilops tauschii.</title>
        <authorList>
            <person name="Luo M.C."/>
            <person name="Gu Y.Q."/>
            <person name="Puiu D."/>
            <person name="Wang H."/>
            <person name="Twardziok S.O."/>
            <person name="Deal K.R."/>
            <person name="Huo N."/>
            <person name="Zhu T."/>
            <person name="Wang L."/>
            <person name="Wang Y."/>
            <person name="McGuire P.E."/>
            <person name="Liu S."/>
            <person name="Long H."/>
            <person name="Ramasamy R.K."/>
            <person name="Rodriguez J.C."/>
            <person name="Van S.L."/>
            <person name="Yuan L."/>
            <person name="Wang Z."/>
            <person name="Xia Z."/>
            <person name="Xiao L."/>
            <person name="Anderson O.D."/>
            <person name="Ouyang S."/>
            <person name="Liang Y."/>
            <person name="Zimin A.V."/>
            <person name="Pertea G."/>
            <person name="Qi P."/>
            <person name="Bennetzen J.L."/>
            <person name="Dai X."/>
            <person name="Dawson M.W."/>
            <person name="Muller H.G."/>
            <person name="Kugler K."/>
            <person name="Rivarola-Duarte L."/>
            <person name="Spannagl M."/>
            <person name="Mayer K.F.X."/>
            <person name="Lu F.H."/>
            <person name="Bevan M.W."/>
            <person name="Leroy P."/>
            <person name="Li P."/>
            <person name="You F.M."/>
            <person name="Sun Q."/>
            <person name="Liu Z."/>
            <person name="Lyons E."/>
            <person name="Wicker T."/>
            <person name="Salzberg S.L."/>
            <person name="Devos K.M."/>
            <person name="Dvorak J."/>
        </authorList>
    </citation>
    <scope>NUCLEOTIDE SEQUENCE [LARGE SCALE GENOMIC DNA]</scope>
    <source>
        <strain evidence="5">cv. AL8/78</strain>
    </source>
</reference>
<dbReference type="AlphaFoldDB" id="A0A453GYN0"/>
<sequence>MTTASCKFIPANRKFIQLLICMLHEVLSNHPMYVLLLQDLVDRILALLSDDQAQWHLGRGRKNAPSKEAVVKIVNDIYRKMQVHGPPDLVVSPAPAQNQLPVTTDFSRIIKAKKEQLGPDSGCLCGQSFVLGNVVKCDDCQVQQHMDCVLIPEKPAVGVRPEAPEHYFCQLCRLIRADPYWITTGNPLLPVRLITN</sequence>
<proteinExistence type="predicted"/>
<dbReference type="CDD" id="cd15570">
    <property type="entry name" value="PHD_Bye1p_SIZ1_like"/>
    <property type="match status" value="1"/>
</dbReference>
<accession>A0A453GYN0</accession>
<dbReference type="GO" id="GO:0008270">
    <property type="term" value="F:zinc ion binding"/>
    <property type="evidence" value="ECO:0007669"/>
    <property type="project" value="UniProtKB-KW"/>
</dbReference>
<evidence type="ECO:0000313" key="6">
    <source>
        <dbReference type="Proteomes" id="UP000015105"/>
    </source>
</evidence>
<organism evidence="5 6">
    <name type="scientific">Aegilops tauschii subsp. strangulata</name>
    <name type="common">Goatgrass</name>
    <dbReference type="NCBI Taxonomy" id="200361"/>
    <lineage>
        <taxon>Eukaryota</taxon>
        <taxon>Viridiplantae</taxon>
        <taxon>Streptophyta</taxon>
        <taxon>Embryophyta</taxon>
        <taxon>Tracheophyta</taxon>
        <taxon>Spermatophyta</taxon>
        <taxon>Magnoliopsida</taxon>
        <taxon>Liliopsida</taxon>
        <taxon>Poales</taxon>
        <taxon>Poaceae</taxon>
        <taxon>BOP clade</taxon>
        <taxon>Pooideae</taxon>
        <taxon>Triticodae</taxon>
        <taxon>Triticeae</taxon>
        <taxon>Triticinae</taxon>
        <taxon>Aegilops</taxon>
    </lineage>
</organism>
<dbReference type="Proteomes" id="UP000015105">
    <property type="component" value="Chromosome 3D"/>
</dbReference>
<dbReference type="SMART" id="SM00249">
    <property type="entry name" value="PHD"/>
    <property type="match status" value="1"/>
</dbReference>
<keyword evidence="1" id="KW-0479">Metal-binding</keyword>
<dbReference type="InterPro" id="IPR011011">
    <property type="entry name" value="Znf_FYVE_PHD"/>
</dbReference>
<dbReference type="InterPro" id="IPR001965">
    <property type="entry name" value="Znf_PHD"/>
</dbReference>
<reference evidence="5" key="4">
    <citation type="submission" date="2019-03" db="UniProtKB">
        <authorList>
            <consortium name="EnsemblPlants"/>
        </authorList>
    </citation>
    <scope>IDENTIFICATION</scope>
</reference>
<dbReference type="EnsemblPlants" id="AET3Gv21258900.8">
    <property type="protein sequence ID" value="AET3Gv21258900.8"/>
    <property type="gene ID" value="AET3Gv21258900"/>
</dbReference>
<dbReference type="SUPFAM" id="SSF57903">
    <property type="entry name" value="FYVE/PHD zinc finger"/>
    <property type="match status" value="1"/>
</dbReference>
<reference evidence="5" key="5">
    <citation type="journal article" date="2021" name="G3 (Bethesda)">
        <title>Aegilops tauschii genome assembly Aet v5.0 features greater sequence contiguity and improved annotation.</title>
        <authorList>
            <person name="Wang L."/>
            <person name="Zhu T."/>
            <person name="Rodriguez J.C."/>
            <person name="Deal K.R."/>
            <person name="Dubcovsky J."/>
            <person name="McGuire P.E."/>
            <person name="Lux T."/>
            <person name="Spannagl M."/>
            <person name="Mayer K.F.X."/>
            <person name="Baldrich P."/>
            <person name="Meyers B.C."/>
            <person name="Huo N."/>
            <person name="Gu Y.Q."/>
            <person name="Zhou H."/>
            <person name="Devos K.M."/>
            <person name="Bennetzen J.L."/>
            <person name="Unver T."/>
            <person name="Budak H."/>
            <person name="Gulick P.J."/>
            <person name="Galiba G."/>
            <person name="Kalapos B."/>
            <person name="Nelson D.R."/>
            <person name="Li P."/>
            <person name="You F.M."/>
            <person name="Luo M.C."/>
            <person name="Dvorak J."/>
        </authorList>
    </citation>
    <scope>NUCLEOTIDE SEQUENCE [LARGE SCALE GENOMIC DNA]</scope>
    <source>
        <strain evidence="5">cv. AL8/78</strain>
    </source>
</reference>